<dbReference type="InterPro" id="IPR000172">
    <property type="entry name" value="GMC_OxRdtase_N"/>
</dbReference>
<dbReference type="GeneID" id="98124716"/>
<dbReference type="EMBL" id="JAZGUE010000003">
    <property type="protein sequence ID" value="KAL2268823.1"/>
    <property type="molecule type" value="Genomic_DNA"/>
</dbReference>
<feature type="domain" description="Glucose-methanol-choline oxidoreductase N-terminal" evidence="6">
    <location>
        <begin position="311"/>
        <end position="325"/>
    </location>
</feature>
<dbReference type="Pfam" id="PF00732">
    <property type="entry name" value="GMC_oxred_N"/>
    <property type="match status" value="1"/>
</dbReference>
<accession>A0ABR4DEM2</accession>
<comment type="similarity">
    <text evidence="1 2">Belongs to the GMC oxidoreductase family.</text>
</comment>
<dbReference type="Proteomes" id="UP001600064">
    <property type="component" value="Unassembled WGS sequence"/>
</dbReference>
<dbReference type="Pfam" id="PF05199">
    <property type="entry name" value="GMC_oxred_C"/>
    <property type="match status" value="1"/>
</dbReference>
<reference evidence="7 8" key="1">
    <citation type="journal article" date="2024" name="Commun. Biol.">
        <title>Comparative genomic analysis of thermophilic fungi reveals convergent evolutionary adaptations and gene losses.</title>
        <authorList>
            <person name="Steindorff A.S."/>
            <person name="Aguilar-Pontes M.V."/>
            <person name="Robinson A.J."/>
            <person name="Andreopoulos B."/>
            <person name="LaButti K."/>
            <person name="Kuo A."/>
            <person name="Mondo S."/>
            <person name="Riley R."/>
            <person name="Otillar R."/>
            <person name="Haridas S."/>
            <person name="Lipzen A."/>
            <person name="Grimwood J."/>
            <person name="Schmutz J."/>
            <person name="Clum A."/>
            <person name="Reid I.D."/>
            <person name="Moisan M.C."/>
            <person name="Butler G."/>
            <person name="Nguyen T.T.M."/>
            <person name="Dewar K."/>
            <person name="Conant G."/>
            <person name="Drula E."/>
            <person name="Henrissat B."/>
            <person name="Hansel C."/>
            <person name="Singer S."/>
            <person name="Hutchinson M.I."/>
            <person name="de Vries R.P."/>
            <person name="Natvig D.O."/>
            <person name="Powell A.J."/>
            <person name="Tsang A."/>
            <person name="Grigoriev I.V."/>
        </authorList>
    </citation>
    <scope>NUCLEOTIDE SEQUENCE [LARGE SCALE GENOMIC DNA]</scope>
    <source>
        <strain evidence="7 8">ATCC 22073</strain>
    </source>
</reference>
<evidence type="ECO:0000313" key="8">
    <source>
        <dbReference type="Proteomes" id="UP001600064"/>
    </source>
</evidence>
<feature type="compositionally biased region" description="Basic and acidic residues" evidence="3">
    <location>
        <begin position="255"/>
        <end position="272"/>
    </location>
</feature>
<keyword evidence="2" id="KW-0285">Flavoprotein</keyword>
<dbReference type="PANTHER" id="PTHR11552:SF115">
    <property type="entry name" value="DEHYDROGENASE XPTC-RELATED"/>
    <property type="match status" value="1"/>
</dbReference>
<keyword evidence="8" id="KW-1185">Reference proteome</keyword>
<dbReference type="PROSITE" id="PS00624">
    <property type="entry name" value="GMC_OXRED_2"/>
    <property type="match status" value="1"/>
</dbReference>
<dbReference type="PANTHER" id="PTHR11552">
    <property type="entry name" value="GLUCOSE-METHANOL-CHOLINE GMC OXIDOREDUCTASE"/>
    <property type="match status" value="1"/>
</dbReference>
<dbReference type="PIRSF" id="PIRSF000137">
    <property type="entry name" value="Alcohol_oxidase"/>
    <property type="match status" value="1"/>
</dbReference>
<protein>
    <recommendedName>
        <fullName evidence="5 6">Glucose-methanol-choline oxidoreductase N-terminal domain-containing protein</fullName>
    </recommendedName>
</protein>
<dbReference type="SUPFAM" id="SSF54373">
    <property type="entry name" value="FAD-linked reductases, C-terminal domain"/>
    <property type="match status" value="1"/>
</dbReference>
<gene>
    <name evidence="7" type="ORF">VTJ83DRAFT_3669</name>
</gene>
<dbReference type="PROSITE" id="PS00623">
    <property type="entry name" value="GMC_OXRED_1"/>
    <property type="match status" value="1"/>
</dbReference>
<evidence type="ECO:0000256" key="1">
    <source>
        <dbReference type="ARBA" id="ARBA00010790"/>
    </source>
</evidence>
<evidence type="ECO:0000259" key="6">
    <source>
        <dbReference type="PROSITE" id="PS00624"/>
    </source>
</evidence>
<proteinExistence type="inferred from homology"/>
<dbReference type="InterPro" id="IPR007867">
    <property type="entry name" value="GMC_OxRtase_C"/>
</dbReference>
<feature type="region of interest" description="Disordered" evidence="3">
    <location>
        <begin position="254"/>
        <end position="284"/>
    </location>
</feature>
<keyword evidence="4" id="KW-0732">Signal</keyword>
<sequence>MLRSIAWSVLVLAATAQAGNADHPPPGTGEYDYIIVGGGTAGVALAARLSQGLPSSRILLVEAGPEALQHDGINVPGLKGSTLGGPLDWKFVTTPQPGLNNRSIRVPRGRVLGGSSAVNLLTWNRASAPEYDAWESLGNPGWNWRTLSAAMEKAETYVNGPPGSGTDGPVKAALSRFVPEHQAVFVPAVAARFPQLPHNQDSLQGNPIGVMSQPGSIDPGPYNRSYSANAYLPLAGPNLEVLTDAPAAKVNLARLDGDGKGKGKDKGKENGKGKGKGGQDGPDDAAYTATGITLQNGTVLTARRGVVLSAGAINTPQLLELSGIGRQEVLGAAGIPQLVDLAGVGERYQEHPRVQISFALREGIAAADWLGVNATLAAEEWAKRLRGEPGFYDDSGAEYVFADWGRAVETPGEAAELARLARRVVGAGPGVDAELKKQLQLLGDARVPQVELIYSPRYTGAKGYPPAGHPLRGRGFFTILGGLMHPLSRGSVHVDPSDPAGKPPVLNPGLVGNEYDLAGLVALLKLARRLAQAPEVRALWEVEYEPGEDAVRTDEDWKAYVRNVTETVFHPTGSAAMRPRRDGGVVDARLTVYGTTNLKVADASIIPVQMSAHPQTIVYGIAERAAGIMIAEHR</sequence>
<evidence type="ECO:0000256" key="4">
    <source>
        <dbReference type="SAM" id="SignalP"/>
    </source>
</evidence>
<keyword evidence="2" id="KW-0274">FAD</keyword>
<organism evidence="7 8">
    <name type="scientific">Remersonia thermophila</name>
    <dbReference type="NCBI Taxonomy" id="72144"/>
    <lineage>
        <taxon>Eukaryota</taxon>
        <taxon>Fungi</taxon>
        <taxon>Dikarya</taxon>
        <taxon>Ascomycota</taxon>
        <taxon>Pezizomycotina</taxon>
        <taxon>Sordariomycetes</taxon>
        <taxon>Sordariomycetidae</taxon>
        <taxon>Sordariales</taxon>
        <taxon>Sordariales incertae sedis</taxon>
        <taxon>Remersonia</taxon>
    </lineage>
</organism>
<dbReference type="InterPro" id="IPR036188">
    <property type="entry name" value="FAD/NAD-bd_sf"/>
</dbReference>
<dbReference type="Gene3D" id="3.50.50.60">
    <property type="entry name" value="FAD/NAD(P)-binding domain"/>
    <property type="match status" value="1"/>
</dbReference>
<dbReference type="SUPFAM" id="SSF51905">
    <property type="entry name" value="FAD/NAD(P)-binding domain"/>
    <property type="match status" value="1"/>
</dbReference>
<evidence type="ECO:0000256" key="3">
    <source>
        <dbReference type="SAM" id="MobiDB-lite"/>
    </source>
</evidence>
<dbReference type="Gene3D" id="3.30.560.10">
    <property type="entry name" value="Glucose Oxidase, domain 3"/>
    <property type="match status" value="1"/>
</dbReference>
<evidence type="ECO:0000313" key="7">
    <source>
        <dbReference type="EMBL" id="KAL2268823.1"/>
    </source>
</evidence>
<comment type="caution">
    <text evidence="7">The sequence shown here is derived from an EMBL/GenBank/DDBJ whole genome shotgun (WGS) entry which is preliminary data.</text>
</comment>
<feature type="chain" id="PRO_5047208388" description="Glucose-methanol-choline oxidoreductase N-terminal domain-containing protein" evidence="4">
    <location>
        <begin position="22"/>
        <end position="634"/>
    </location>
</feature>
<feature type="domain" description="Glucose-methanol-choline oxidoreductase N-terminal" evidence="5">
    <location>
        <begin position="109"/>
        <end position="132"/>
    </location>
</feature>
<name>A0ABR4DEM2_9PEZI</name>
<feature type="signal peptide" evidence="4">
    <location>
        <begin position="1"/>
        <end position="21"/>
    </location>
</feature>
<dbReference type="RefSeq" id="XP_070867547.1">
    <property type="nucleotide sequence ID" value="XM_071010072.1"/>
</dbReference>
<evidence type="ECO:0000259" key="5">
    <source>
        <dbReference type="PROSITE" id="PS00623"/>
    </source>
</evidence>
<dbReference type="InterPro" id="IPR012132">
    <property type="entry name" value="GMC_OxRdtase"/>
</dbReference>
<evidence type="ECO:0000256" key="2">
    <source>
        <dbReference type="RuleBase" id="RU003968"/>
    </source>
</evidence>